<evidence type="ECO:0000313" key="3">
    <source>
        <dbReference type="Proteomes" id="UP000031668"/>
    </source>
</evidence>
<reference evidence="2 3" key="1">
    <citation type="journal article" date="2014" name="Genome Biol. Evol.">
        <title>The genome of the myxosporean Thelohanellus kitauei shows adaptations to nutrient acquisition within its fish host.</title>
        <authorList>
            <person name="Yang Y."/>
            <person name="Xiong J."/>
            <person name="Zhou Z."/>
            <person name="Huo F."/>
            <person name="Miao W."/>
            <person name="Ran C."/>
            <person name="Liu Y."/>
            <person name="Zhang J."/>
            <person name="Feng J."/>
            <person name="Wang M."/>
            <person name="Wang M."/>
            <person name="Wang L."/>
            <person name="Yao B."/>
        </authorList>
    </citation>
    <scope>NUCLEOTIDE SEQUENCE [LARGE SCALE GENOMIC DNA]</scope>
    <source>
        <strain evidence="2">Wuqing</strain>
    </source>
</reference>
<evidence type="ECO:0000256" key="1">
    <source>
        <dbReference type="SAM" id="Phobius"/>
    </source>
</evidence>
<comment type="caution">
    <text evidence="2">The sequence shown here is derived from an EMBL/GenBank/DDBJ whole genome shotgun (WGS) entry which is preliminary data.</text>
</comment>
<keyword evidence="1" id="KW-1133">Transmembrane helix</keyword>
<protein>
    <submittedName>
        <fullName evidence="2">Uncharacterized protein</fullName>
    </submittedName>
</protein>
<dbReference type="AlphaFoldDB" id="A0A0C2MH05"/>
<organism evidence="2 3">
    <name type="scientific">Thelohanellus kitauei</name>
    <name type="common">Myxosporean</name>
    <dbReference type="NCBI Taxonomy" id="669202"/>
    <lineage>
        <taxon>Eukaryota</taxon>
        <taxon>Metazoa</taxon>
        <taxon>Cnidaria</taxon>
        <taxon>Myxozoa</taxon>
        <taxon>Myxosporea</taxon>
        <taxon>Bivalvulida</taxon>
        <taxon>Platysporina</taxon>
        <taxon>Myxobolidae</taxon>
        <taxon>Thelohanellus</taxon>
    </lineage>
</organism>
<dbReference type="EMBL" id="JWZT01005390">
    <property type="protein sequence ID" value="KII60956.1"/>
    <property type="molecule type" value="Genomic_DNA"/>
</dbReference>
<keyword evidence="3" id="KW-1185">Reference proteome</keyword>
<sequence>MSVKNDSVDPDTHSYQSHLISTSDSKISEDTESFLKHIKIKERRPSFTTKFKMNFCRMAARTINSNTFYVVNIIMPLIIGLLVFLIGKYSSYLISVSTTTNILEEAKNYDFIIPINHDYFIDENEGNLILKKLAKDFGE</sequence>
<gene>
    <name evidence="2" type="ORF">RF11_13929</name>
</gene>
<accession>A0A0C2MH05</accession>
<proteinExistence type="predicted"/>
<evidence type="ECO:0000313" key="2">
    <source>
        <dbReference type="EMBL" id="KII60956.1"/>
    </source>
</evidence>
<feature type="transmembrane region" description="Helical" evidence="1">
    <location>
        <begin position="67"/>
        <end position="87"/>
    </location>
</feature>
<name>A0A0C2MH05_THEKT</name>
<keyword evidence="1" id="KW-0812">Transmembrane</keyword>
<dbReference type="Proteomes" id="UP000031668">
    <property type="component" value="Unassembled WGS sequence"/>
</dbReference>
<keyword evidence="1" id="KW-0472">Membrane</keyword>